<organism evidence="7 8">
    <name type="scientific">Pseudorhodoferax soli</name>
    <dbReference type="NCBI Taxonomy" id="545864"/>
    <lineage>
        <taxon>Bacteria</taxon>
        <taxon>Pseudomonadati</taxon>
        <taxon>Pseudomonadota</taxon>
        <taxon>Betaproteobacteria</taxon>
        <taxon>Burkholderiales</taxon>
        <taxon>Comamonadaceae</taxon>
    </lineage>
</organism>
<dbReference type="InterPro" id="IPR036318">
    <property type="entry name" value="FAD-bd_PCMH-like_sf"/>
</dbReference>
<name>A0A368XTY8_9BURK</name>
<dbReference type="Gene3D" id="3.30.70.2740">
    <property type="match status" value="1"/>
</dbReference>
<dbReference type="InterPro" id="IPR016167">
    <property type="entry name" value="FAD-bd_PCMH_sub1"/>
</dbReference>
<dbReference type="EMBL" id="QPJK01000004">
    <property type="protein sequence ID" value="RCW71520.1"/>
    <property type="molecule type" value="Genomic_DNA"/>
</dbReference>
<keyword evidence="8" id="KW-1185">Reference proteome</keyword>
<evidence type="ECO:0000313" key="7">
    <source>
        <dbReference type="EMBL" id="RCW71520.1"/>
    </source>
</evidence>
<dbReference type="InterPro" id="IPR004113">
    <property type="entry name" value="FAD-bd_oxidored_4_C"/>
</dbReference>
<dbReference type="FunFam" id="3.30.70.2740:FF:000001">
    <property type="entry name" value="D-lactate dehydrogenase mitochondrial"/>
    <property type="match status" value="1"/>
</dbReference>
<dbReference type="InterPro" id="IPR016169">
    <property type="entry name" value="FAD-bd_PCMH_sub2"/>
</dbReference>
<dbReference type="SUPFAM" id="SSF55103">
    <property type="entry name" value="FAD-linked oxidases, C-terminal domain"/>
    <property type="match status" value="1"/>
</dbReference>
<dbReference type="InterPro" id="IPR016166">
    <property type="entry name" value="FAD-bd_PCMH"/>
</dbReference>
<protein>
    <submittedName>
        <fullName evidence="7">Glycolate oxidase</fullName>
    </submittedName>
</protein>
<dbReference type="AlphaFoldDB" id="A0A368XTY8"/>
<dbReference type="GO" id="GO:0016491">
    <property type="term" value="F:oxidoreductase activity"/>
    <property type="evidence" value="ECO:0007669"/>
    <property type="project" value="UniProtKB-KW"/>
</dbReference>
<dbReference type="PANTHER" id="PTHR42934:SF1">
    <property type="entry name" value="GLYCOLATE OXIDASE SUBUNIT GLCD"/>
    <property type="match status" value="1"/>
</dbReference>
<comment type="caution">
    <text evidence="7">The sequence shown here is derived from an EMBL/GenBank/DDBJ whole genome shotgun (WGS) entry which is preliminary data.</text>
</comment>
<dbReference type="PANTHER" id="PTHR42934">
    <property type="entry name" value="GLYCOLATE OXIDASE SUBUNIT GLCD"/>
    <property type="match status" value="1"/>
</dbReference>
<dbReference type="Gene3D" id="3.30.43.10">
    <property type="entry name" value="Uridine Diphospho-n-acetylenolpyruvylglucosamine Reductase, domain 2"/>
    <property type="match status" value="1"/>
</dbReference>
<dbReference type="Gene3D" id="3.30.465.10">
    <property type="match status" value="1"/>
</dbReference>
<dbReference type="Gene3D" id="1.10.45.10">
    <property type="entry name" value="Vanillyl-alcohol Oxidase, Chain A, domain 4"/>
    <property type="match status" value="1"/>
</dbReference>
<feature type="domain" description="FAD-binding PCMH-type" evidence="6">
    <location>
        <begin position="42"/>
        <end position="220"/>
    </location>
</feature>
<sequence length="489" mass="51725">MAATAPPPADTLAALRRVLPAHALLSQPEDTTPYECDGLTAYRQRPMAVALPETYEQVQAVLKTCHALGVPVVARGAGTGLSGGAMPHAQGVTLSMAKFNRILKMDAVSRTAVVQCGVRNLAISEAAAPHGLYYAPDPSSQIACTIGGNVAENSGGVHCLKYGLTVHNVLQISGFTAEGEPVTFGSAALDTPGLDLLALAIGSEGMLAVATEVTVKLVPKPQLARCIMASFDDMRKAGDAVAAVIAAGIIPAGLEMMDKPMTAAVEDFVRAGYDLTAEAILLCESDGTPEEVEEEIGRMSAVLRECGATAITVSQNEAERLRFWSGRKNAFPASGRISPDYMCMDSTIPRKRLADILLAIAEMEKKYGLRCANVFHAGDGNLHPLILFDANDPDQLHRCELFGADILETSVAMGGTVTGEHGVGVEKLNSMCVQFSAEENAQMFGIKHAFDPKGLLNPGKVIPTLNRCAEYGKMLVRGGKIAHPDLPRF</sequence>
<dbReference type="Pfam" id="PF02913">
    <property type="entry name" value="FAD-oxidase_C"/>
    <property type="match status" value="1"/>
</dbReference>
<evidence type="ECO:0000259" key="6">
    <source>
        <dbReference type="PROSITE" id="PS51387"/>
    </source>
</evidence>
<comment type="similarity">
    <text evidence="2">Belongs to the FAD-binding oxidoreductase/transferase type 4 family.</text>
</comment>
<dbReference type="InterPro" id="IPR016164">
    <property type="entry name" value="FAD-linked_Oxase-like_C"/>
</dbReference>
<dbReference type="InterPro" id="IPR006094">
    <property type="entry name" value="Oxid_FAD_bind_N"/>
</dbReference>
<dbReference type="InterPro" id="IPR016171">
    <property type="entry name" value="Vanillyl_alc_oxidase_C-sub2"/>
</dbReference>
<dbReference type="PROSITE" id="PS51387">
    <property type="entry name" value="FAD_PCMH"/>
    <property type="match status" value="1"/>
</dbReference>
<evidence type="ECO:0000256" key="5">
    <source>
        <dbReference type="ARBA" id="ARBA00023002"/>
    </source>
</evidence>
<dbReference type="Pfam" id="PF01565">
    <property type="entry name" value="FAD_binding_4"/>
    <property type="match status" value="1"/>
</dbReference>
<accession>A0A368XTY8</accession>
<proteinExistence type="inferred from homology"/>
<evidence type="ECO:0000313" key="8">
    <source>
        <dbReference type="Proteomes" id="UP000252884"/>
    </source>
</evidence>
<evidence type="ECO:0000256" key="4">
    <source>
        <dbReference type="ARBA" id="ARBA00022827"/>
    </source>
</evidence>
<dbReference type="InterPro" id="IPR051914">
    <property type="entry name" value="FAD-linked_OxidoTrans_Type4"/>
</dbReference>
<dbReference type="Proteomes" id="UP000252884">
    <property type="component" value="Unassembled WGS sequence"/>
</dbReference>
<dbReference type="GO" id="GO:0071949">
    <property type="term" value="F:FAD binding"/>
    <property type="evidence" value="ECO:0007669"/>
    <property type="project" value="InterPro"/>
</dbReference>
<dbReference type="OrthoDB" id="8522822at2"/>
<evidence type="ECO:0000256" key="3">
    <source>
        <dbReference type="ARBA" id="ARBA00022630"/>
    </source>
</evidence>
<keyword evidence="4" id="KW-0274">FAD</keyword>
<keyword evidence="3" id="KW-0285">Flavoprotein</keyword>
<keyword evidence="5" id="KW-0560">Oxidoreductase</keyword>
<evidence type="ECO:0000256" key="2">
    <source>
        <dbReference type="ARBA" id="ARBA00008000"/>
    </source>
</evidence>
<gene>
    <name evidence="7" type="ORF">DES41_104340</name>
</gene>
<evidence type="ECO:0000256" key="1">
    <source>
        <dbReference type="ARBA" id="ARBA00001974"/>
    </source>
</evidence>
<dbReference type="RefSeq" id="WP_114468734.1">
    <property type="nucleotide sequence ID" value="NZ_QPJK01000004.1"/>
</dbReference>
<comment type="cofactor">
    <cofactor evidence="1">
        <name>FAD</name>
        <dbReference type="ChEBI" id="CHEBI:57692"/>
    </cofactor>
</comment>
<dbReference type="SUPFAM" id="SSF56176">
    <property type="entry name" value="FAD-binding/transporter-associated domain-like"/>
    <property type="match status" value="1"/>
</dbReference>
<reference evidence="7 8" key="1">
    <citation type="submission" date="2018-07" db="EMBL/GenBank/DDBJ databases">
        <title>Genomic Encyclopedia of Type Strains, Phase IV (KMG-IV): sequencing the most valuable type-strain genomes for metagenomic binning, comparative biology and taxonomic classification.</title>
        <authorList>
            <person name="Goeker M."/>
        </authorList>
    </citation>
    <scope>NUCLEOTIDE SEQUENCE [LARGE SCALE GENOMIC DNA]</scope>
    <source>
        <strain evidence="7 8">DSM 21634</strain>
    </source>
</reference>